<reference evidence="2 3" key="2">
    <citation type="journal article" date="2011" name="PLoS ONE">
        <title>The Cyst-Dividing Bacterium Ramlibacter tataouinensis TTB310 Genome Reveals a Well-Stocked Toolbox for Adaptation to a Desert Environment.</title>
        <authorList>
            <person name="De Luca G."/>
            <person name="Barakat M."/>
            <person name="Ortet P."/>
            <person name="Fochesato S."/>
            <person name="Jourlin-Castelli C."/>
            <person name="Ansaldi M."/>
            <person name="Py B."/>
            <person name="Fichant G."/>
            <person name="Coutinho P.M."/>
            <person name="Voulhoux R."/>
            <person name="Bastien O."/>
            <person name="Marechal E."/>
            <person name="Henrissat B."/>
            <person name="Quentin Y."/>
            <person name="Noirot P."/>
            <person name="Filloux A."/>
            <person name="Mejean V."/>
            <person name="Dubow M.S."/>
            <person name="Barras F."/>
            <person name="Barbe V."/>
            <person name="Weissenbach J."/>
            <person name="Mihalcescu I."/>
            <person name="Vermeglio A."/>
            <person name="Achouak W."/>
            <person name="Heulin T."/>
        </authorList>
    </citation>
    <scope>NUCLEOTIDE SEQUENCE [LARGE SCALE GENOMIC DNA]</scope>
    <source>
        <strain evidence="3">ATCC BAA-407 / DSM 14655 / LMG 21543 / TTB310</strain>
    </source>
</reference>
<dbReference type="InterPro" id="IPR016032">
    <property type="entry name" value="Sig_transdc_resp-reg_C-effctor"/>
</dbReference>
<dbReference type="CDD" id="cd06170">
    <property type="entry name" value="LuxR_C_like"/>
    <property type="match status" value="1"/>
</dbReference>
<dbReference type="HOGENOM" id="CLU_094870_0_0_4"/>
<dbReference type="PROSITE" id="PS00622">
    <property type="entry name" value="HTH_LUXR_1"/>
    <property type="match status" value="1"/>
</dbReference>
<dbReference type="Pfam" id="PF00196">
    <property type="entry name" value="GerE"/>
    <property type="match status" value="1"/>
</dbReference>
<keyword evidence="3" id="KW-1185">Reference proteome</keyword>
<dbReference type="InterPro" id="IPR000792">
    <property type="entry name" value="Tscrpt_reg_LuxR_C"/>
</dbReference>
<reference evidence="3" key="1">
    <citation type="submission" date="2006-01" db="EMBL/GenBank/DDBJ databases">
        <title>Genome of the cyst-dividing bacterium Ramlibacter tataouinensis.</title>
        <authorList>
            <person name="Barakat M."/>
            <person name="Ortet P."/>
            <person name="De Luca G."/>
            <person name="Jourlin-Castelli C."/>
            <person name="Ansaldi M."/>
            <person name="Py B."/>
            <person name="Fichant G."/>
            <person name="Coutinho P."/>
            <person name="Voulhoux R."/>
            <person name="Bastien O."/>
            <person name="Roy S."/>
            <person name="Marechal E."/>
            <person name="Henrissat B."/>
            <person name="Quentin Y."/>
            <person name="Noirot P."/>
            <person name="Filloux A."/>
            <person name="Mejean V."/>
            <person name="DuBow M."/>
            <person name="Barras F."/>
            <person name="Heulin T."/>
        </authorList>
    </citation>
    <scope>NUCLEOTIDE SEQUENCE [LARGE SCALE GENOMIC DNA]</scope>
    <source>
        <strain evidence="3">ATCC BAA-407 / DSM 14655 / LMG 21543 / TTB310</strain>
    </source>
</reference>
<evidence type="ECO:0000313" key="2">
    <source>
        <dbReference type="EMBL" id="AEG91623.1"/>
    </source>
</evidence>
<dbReference type="SMART" id="SM00421">
    <property type="entry name" value="HTH_LUXR"/>
    <property type="match status" value="1"/>
</dbReference>
<protein>
    <submittedName>
        <fullName evidence="2">Transcriptional regulator, LuxR family-like protein</fullName>
    </submittedName>
</protein>
<dbReference type="SUPFAM" id="SSF46894">
    <property type="entry name" value="C-terminal effector domain of the bipartite response regulators"/>
    <property type="match status" value="1"/>
</dbReference>
<dbReference type="GO" id="GO:0006355">
    <property type="term" value="P:regulation of DNA-templated transcription"/>
    <property type="evidence" value="ECO:0007669"/>
    <property type="project" value="InterPro"/>
</dbReference>
<sequence length="209" mass="22139">MDMVLEGGRTAAMRPWEGGEELAQLVDELAHGMLVASLQGRLLHANQAALQELARGRVITARHGALQACGADNGRVLANALRQAGGGRRSLITLSGPDAVITVAVVPLRQPQTSEHCRVALVFARASVCDSLMLCFFARGHGLTPTEELVLGILCQGFSAPDIARQMRVAVSTVRSHVRSLCAKTRSSGVRELVSRVAVLPPVACAPLH</sequence>
<accession>F5XW53</accession>
<dbReference type="PROSITE" id="PS50043">
    <property type="entry name" value="HTH_LUXR_2"/>
    <property type="match status" value="1"/>
</dbReference>
<dbReference type="OrthoDB" id="9150154at2"/>
<dbReference type="InterPro" id="IPR036388">
    <property type="entry name" value="WH-like_DNA-bd_sf"/>
</dbReference>
<name>F5XW53_RAMTT</name>
<dbReference type="PATRIC" id="fig|365046.3.peg.560"/>
<dbReference type="eggNOG" id="COG2197">
    <property type="taxonomic scope" value="Bacteria"/>
</dbReference>
<evidence type="ECO:0000313" key="3">
    <source>
        <dbReference type="Proteomes" id="UP000008385"/>
    </source>
</evidence>
<dbReference type="GO" id="GO:0003677">
    <property type="term" value="F:DNA binding"/>
    <property type="evidence" value="ECO:0007669"/>
    <property type="project" value="InterPro"/>
</dbReference>
<proteinExistence type="predicted"/>
<dbReference type="RefSeq" id="WP_013899856.1">
    <property type="nucleotide sequence ID" value="NC_015677.1"/>
</dbReference>
<evidence type="ECO:0000259" key="1">
    <source>
        <dbReference type="PROSITE" id="PS50043"/>
    </source>
</evidence>
<dbReference type="PRINTS" id="PR00038">
    <property type="entry name" value="HTHLUXR"/>
</dbReference>
<feature type="domain" description="HTH luxR-type" evidence="1">
    <location>
        <begin position="136"/>
        <end position="201"/>
    </location>
</feature>
<organism evidence="2 3">
    <name type="scientific">Ramlibacter tataouinensis (strain ATCC BAA-407 / DSM 14655 / LMG 21543 / TTB310)</name>
    <dbReference type="NCBI Taxonomy" id="365046"/>
    <lineage>
        <taxon>Bacteria</taxon>
        <taxon>Pseudomonadati</taxon>
        <taxon>Pseudomonadota</taxon>
        <taxon>Betaproteobacteria</taxon>
        <taxon>Burkholderiales</taxon>
        <taxon>Comamonadaceae</taxon>
        <taxon>Ramlibacter</taxon>
    </lineage>
</organism>
<dbReference type="KEGG" id="rta:Rta_05470"/>
<dbReference type="STRING" id="365046.Rta_05470"/>
<dbReference type="Gene3D" id="1.10.10.10">
    <property type="entry name" value="Winged helix-like DNA-binding domain superfamily/Winged helix DNA-binding domain"/>
    <property type="match status" value="1"/>
</dbReference>
<dbReference type="Proteomes" id="UP000008385">
    <property type="component" value="Chromosome"/>
</dbReference>
<dbReference type="EMBL" id="CP000245">
    <property type="protein sequence ID" value="AEG91623.1"/>
    <property type="molecule type" value="Genomic_DNA"/>
</dbReference>
<dbReference type="AlphaFoldDB" id="F5XW53"/>
<gene>
    <name evidence="2" type="ordered locus">Rta_05470</name>
</gene>